<dbReference type="InterPro" id="IPR000683">
    <property type="entry name" value="Gfo/Idh/MocA-like_OxRdtase_N"/>
</dbReference>
<sequence length="430" mass="45054">MCPTIAPKPTPSAGGCSTGGAATAATRSASARAVPPRRRPPAAPSRFRSSTPYPGPPPARVRTPNLTTLSPLGASGQARSVRRARNAPYLPDRRLFSGRSDMRTLLIGCGDHGGGTLLPAACSAGISIHALVDSDRERAEHLAKLWLIPQVYASTEDVDADTFDGAIVALPVSAQADHVAWALQAGLHTFVEKPPAPDLDGLRTLLQHAGRAGVHCVVGMNFRLAEGVRRLRSALAAPQYGPISYARVEHIARKPVQSFSPDMSLEASLFAAQGIHAIDLAQVLLPAQRVTSGQMIAVNRGRLATLVAGDPAGGTRLEVHFGSCAAAFSHQVRVVTASGDLLELRNMSELLHLPNGGDEHVREYPGARVLWRTSPIGGGYDSAGYGPELAAFGDLVAGGPAESLASLASLLPVYEAFDELLQAEGLAWTA</sequence>
<dbReference type="Gene3D" id="3.40.50.720">
    <property type="entry name" value="NAD(P)-binding Rossmann-like Domain"/>
    <property type="match status" value="1"/>
</dbReference>
<dbReference type="GO" id="GO:0000166">
    <property type="term" value="F:nucleotide binding"/>
    <property type="evidence" value="ECO:0007669"/>
    <property type="project" value="InterPro"/>
</dbReference>
<feature type="compositionally biased region" description="Low complexity" evidence="1">
    <location>
        <begin position="11"/>
        <end position="34"/>
    </location>
</feature>
<dbReference type="PANTHER" id="PTHR43377">
    <property type="entry name" value="BILIVERDIN REDUCTASE A"/>
    <property type="match status" value="1"/>
</dbReference>
<dbReference type="InterPro" id="IPR036291">
    <property type="entry name" value="NAD(P)-bd_dom_sf"/>
</dbReference>
<dbReference type="Proteomes" id="UP000309128">
    <property type="component" value="Unassembled WGS sequence"/>
</dbReference>
<evidence type="ECO:0000256" key="1">
    <source>
        <dbReference type="SAM" id="MobiDB-lite"/>
    </source>
</evidence>
<dbReference type="Pfam" id="PF01408">
    <property type="entry name" value="GFO_IDH_MocA"/>
    <property type="match status" value="1"/>
</dbReference>
<dbReference type="OrthoDB" id="3251785at2"/>
<feature type="region of interest" description="Disordered" evidence="1">
    <location>
        <begin position="1"/>
        <end position="84"/>
    </location>
</feature>
<name>A0A5S4EWY4_9ACTN</name>
<dbReference type="Gene3D" id="3.30.360.10">
    <property type="entry name" value="Dihydrodipicolinate Reductase, domain 2"/>
    <property type="match status" value="1"/>
</dbReference>
<gene>
    <name evidence="3" type="ORF">ETD86_48920</name>
</gene>
<dbReference type="PANTHER" id="PTHR43377:SF1">
    <property type="entry name" value="BILIVERDIN REDUCTASE A"/>
    <property type="match status" value="1"/>
</dbReference>
<dbReference type="SUPFAM" id="SSF51735">
    <property type="entry name" value="NAD(P)-binding Rossmann-fold domains"/>
    <property type="match status" value="1"/>
</dbReference>
<evidence type="ECO:0000259" key="2">
    <source>
        <dbReference type="Pfam" id="PF01408"/>
    </source>
</evidence>
<protein>
    <submittedName>
        <fullName evidence="3">Gfo/Idh/MocA family oxidoreductase</fullName>
    </submittedName>
</protein>
<evidence type="ECO:0000313" key="4">
    <source>
        <dbReference type="Proteomes" id="UP000309128"/>
    </source>
</evidence>
<dbReference type="InterPro" id="IPR051450">
    <property type="entry name" value="Gfo/Idh/MocA_Oxidoreductases"/>
</dbReference>
<feature type="compositionally biased region" description="Pro residues" evidence="1">
    <location>
        <begin position="1"/>
        <end position="10"/>
    </location>
</feature>
<reference evidence="3 4" key="1">
    <citation type="submission" date="2019-05" db="EMBL/GenBank/DDBJ databases">
        <title>Draft genome sequence of Nonomuraea turkmeniaca DSM 43926.</title>
        <authorList>
            <person name="Saricaoglu S."/>
            <person name="Isik K."/>
        </authorList>
    </citation>
    <scope>NUCLEOTIDE SEQUENCE [LARGE SCALE GENOMIC DNA]</scope>
    <source>
        <strain evidence="3 4">DSM 43926</strain>
    </source>
</reference>
<evidence type="ECO:0000313" key="3">
    <source>
        <dbReference type="EMBL" id="TMR08170.1"/>
    </source>
</evidence>
<comment type="caution">
    <text evidence="3">The sequence shown here is derived from an EMBL/GenBank/DDBJ whole genome shotgun (WGS) entry which is preliminary data.</text>
</comment>
<organism evidence="3 4">
    <name type="scientific">Nonomuraea turkmeniaca</name>
    <dbReference type="NCBI Taxonomy" id="103838"/>
    <lineage>
        <taxon>Bacteria</taxon>
        <taxon>Bacillati</taxon>
        <taxon>Actinomycetota</taxon>
        <taxon>Actinomycetes</taxon>
        <taxon>Streptosporangiales</taxon>
        <taxon>Streptosporangiaceae</taxon>
        <taxon>Nonomuraea</taxon>
    </lineage>
</organism>
<proteinExistence type="predicted"/>
<dbReference type="EMBL" id="VCKY01000314">
    <property type="protein sequence ID" value="TMR08170.1"/>
    <property type="molecule type" value="Genomic_DNA"/>
</dbReference>
<keyword evidence="4" id="KW-1185">Reference proteome</keyword>
<feature type="domain" description="Gfo/Idh/MocA-like oxidoreductase N-terminal" evidence="2">
    <location>
        <begin position="103"/>
        <end position="219"/>
    </location>
</feature>
<dbReference type="AlphaFoldDB" id="A0A5S4EWY4"/>
<accession>A0A5S4EWY4</accession>